<dbReference type="AlphaFoldDB" id="H5V789"/>
<dbReference type="PANTHER" id="PTHR36571:SF2">
    <property type="entry name" value="PERIPLASMIC PROTEIN"/>
    <property type="match status" value="1"/>
</dbReference>
<dbReference type="EMBL" id="BAFF01000022">
    <property type="protein sequence ID" value="GAB53847.1"/>
    <property type="molecule type" value="Genomic_DNA"/>
</dbReference>
<dbReference type="eggNOG" id="COG3111">
    <property type="taxonomic scope" value="Bacteria"/>
</dbReference>
<dbReference type="PANTHER" id="PTHR36571">
    <property type="entry name" value="PROTEIN YGIW"/>
    <property type="match status" value="1"/>
</dbReference>
<name>H5V789_ATLHE</name>
<feature type="compositionally biased region" description="Basic and acidic residues" evidence="2">
    <location>
        <begin position="11"/>
        <end position="20"/>
    </location>
</feature>
<keyword evidence="1" id="KW-0732">Signal</keyword>
<dbReference type="Proteomes" id="UP000010297">
    <property type="component" value="Unassembled WGS sequence"/>
</dbReference>
<sequence>MTLIGFGAQAEQEKVLKQDEAPPPAHEQTDGYRGIEDARIMTVKQALTMHQGASVSLRGNLIQETGKDKYLLRDKTGEVEVLIPEKVAGDRQVSPDHLMSVSGTLEKKGDNVHVVARRFLKE</sequence>
<dbReference type="NCBIfam" id="NF033674">
    <property type="entry name" value="stress_OB_fold"/>
    <property type="match status" value="1"/>
</dbReference>
<dbReference type="InterPro" id="IPR036700">
    <property type="entry name" value="BOBF_sf"/>
</dbReference>
<comment type="caution">
    <text evidence="3">The sequence shown here is derived from an EMBL/GenBank/DDBJ whole genome shotgun (WGS) entry which is preliminary data.</text>
</comment>
<evidence type="ECO:0000313" key="3">
    <source>
        <dbReference type="EMBL" id="GAB53847.1"/>
    </source>
</evidence>
<dbReference type="SUPFAM" id="SSF101756">
    <property type="entry name" value="Hypothetical protein YgiW"/>
    <property type="match status" value="1"/>
</dbReference>
<organism evidence="3 4">
    <name type="scientific">Atlantibacter hermannii NBRC 105704</name>
    <dbReference type="NCBI Taxonomy" id="1115512"/>
    <lineage>
        <taxon>Bacteria</taxon>
        <taxon>Pseudomonadati</taxon>
        <taxon>Pseudomonadota</taxon>
        <taxon>Gammaproteobacteria</taxon>
        <taxon>Enterobacterales</taxon>
        <taxon>Enterobacteriaceae</taxon>
        <taxon>Atlantibacter</taxon>
    </lineage>
</organism>
<accession>H5V789</accession>
<dbReference type="Pfam" id="PF04076">
    <property type="entry name" value="BOF"/>
    <property type="match status" value="1"/>
</dbReference>
<evidence type="ECO:0000256" key="2">
    <source>
        <dbReference type="SAM" id="MobiDB-lite"/>
    </source>
</evidence>
<evidence type="ECO:0000313" key="4">
    <source>
        <dbReference type="Proteomes" id="UP000010297"/>
    </source>
</evidence>
<reference evidence="3 4" key="1">
    <citation type="submission" date="2012-02" db="EMBL/GenBank/DDBJ databases">
        <title>Whole genome shotgun sequence of Escherichia hermannii NBRC 105704.</title>
        <authorList>
            <person name="Yoshida I."/>
            <person name="Hosoyama A."/>
            <person name="Tsuchikane K."/>
            <person name="Katsumata H."/>
            <person name="Yamazaki S."/>
            <person name="Fujita N."/>
        </authorList>
    </citation>
    <scope>NUCLEOTIDE SEQUENCE [LARGE SCALE GENOMIC DNA]</scope>
    <source>
        <strain evidence="3 4">NBRC 105704</strain>
    </source>
</reference>
<evidence type="ECO:0000256" key="1">
    <source>
        <dbReference type="ARBA" id="ARBA00022729"/>
    </source>
</evidence>
<keyword evidence="4" id="KW-1185">Reference proteome</keyword>
<dbReference type="InterPro" id="IPR005220">
    <property type="entry name" value="CarO-like"/>
</dbReference>
<dbReference type="Gene3D" id="2.40.50.200">
    <property type="entry name" value="Bacterial OB-fold"/>
    <property type="match status" value="1"/>
</dbReference>
<gene>
    <name evidence="3" type="primary">ydeI</name>
    <name evidence="3" type="ORF">EH105704_22_00060</name>
</gene>
<feature type="region of interest" description="Disordered" evidence="2">
    <location>
        <begin position="1"/>
        <end position="30"/>
    </location>
</feature>
<protein>
    <submittedName>
        <fullName evidence="3">Uncharacterized protein</fullName>
    </submittedName>
</protein>
<proteinExistence type="predicted"/>